<accession>A0A9P0ZJ13</accession>
<organism evidence="1 2">
    <name type="scientific">Cuscuta europaea</name>
    <name type="common">European dodder</name>
    <dbReference type="NCBI Taxonomy" id="41803"/>
    <lineage>
        <taxon>Eukaryota</taxon>
        <taxon>Viridiplantae</taxon>
        <taxon>Streptophyta</taxon>
        <taxon>Embryophyta</taxon>
        <taxon>Tracheophyta</taxon>
        <taxon>Spermatophyta</taxon>
        <taxon>Magnoliopsida</taxon>
        <taxon>eudicotyledons</taxon>
        <taxon>Gunneridae</taxon>
        <taxon>Pentapetalae</taxon>
        <taxon>asterids</taxon>
        <taxon>lamiids</taxon>
        <taxon>Solanales</taxon>
        <taxon>Convolvulaceae</taxon>
        <taxon>Cuscuteae</taxon>
        <taxon>Cuscuta</taxon>
        <taxon>Cuscuta subgen. Cuscuta</taxon>
    </lineage>
</organism>
<comment type="caution">
    <text evidence="1">The sequence shown here is derived from an EMBL/GenBank/DDBJ whole genome shotgun (WGS) entry which is preliminary data.</text>
</comment>
<proteinExistence type="predicted"/>
<evidence type="ECO:0000313" key="2">
    <source>
        <dbReference type="Proteomes" id="UP001152484"/>
    </source>
</evidence>
<sequence>MTKMDQQQNVERLGFPDLW</sequence>
<name>A0A9P0ZJ13_CUSEU</name>
<keyword evidence="2" id="KW-1185">Reference proteome</keyword>
<protein>
    <submittedName>
        <fullName evidence="1">Uncharacterized protein</fullName>
    </submittedName>
</protein>
<reference evidence="1" key="1">
    <citation type="submission" date="2022-07" db="EMBL/GenBank/DDBJ databases">
        <authorList>
            <person name="Macas J."/>
            <person name="Novak P."/>
            <person name="Neumann P."/>
        </authorList>
    </citation>
    <scope>NUCLEOTIDE SEQUENCE</scope>
</reference>
<dbReference type="AlphaFoldDB" id="A0A9P0ZJ13"/>
<dbReference type="Proteomes" id="UP001152484">
    <property type="component" value="Unassembled WGS sequence"/>
</dbReference>
<evidence type="ECO:0000313" key="1">
    <source>
        <dbReference type="EMBL" id="CAH9104803.1"/>
    </source>
</evidence>
<dbReference type="EMBL" id="CAMAPE010000046">
    <property type="protein sequence ID" value="CAH9104803.1"/>
    <property type="molecule type" value="Genomic_DNA"/>
</dbReference>
<gene>
    <name evidence="1" type="ORF">CEURO_LOCUS16696</name>
</gene>